<gene>
    <name evidence="8" type="primary">arsC</name>
    <name evidence="8" type="ORF">EAH89_10725</name>
</gene>
<evidence type="ECO:0000256" key="4">
    <source>
        <dbReference type="ARBA" id="ARBA00038969"/>
    </source>
</evidence>
<dbReference type="RefSeq" id="WP_140882812.1">
    <property type="nucleotide sequence ID" value="NZ_RCZP01000008.1"/>
</dbReference>
<comment type="similarity">
    <text evidence="1 6 7">Belongs to the ArsC family.</text>
</comment>
<evidence type="ECO:0000256" key="6">
    <source>
        <dbReference type="PROSITE-ProRule" id="PRU01282"/>
    </source>
</evidence>
<dbReference type="InterPro" id="IPR006659">
    <property type="entry name" value="Arsenate_reductase"/>
</dbReference>
<dbReference type="InterPro" id="IPR006660">
    <property type="entry name" value="Arsenate_reductase-like"/>
</dbReference>
<dbReference type="CDD" id="cd03034">
    <property type="entry name" value="ArsC_ArsC"/>
    <property type="match status" value="1"/>
</dbReference>
<dbReference type="EMBL" id="RCZP01000008">
    <property type="protein sequence ID" value="TPG57404.1"/>
    <property type="molecule type" value="Genomic_DNA"/>
</dbReference>
<evidence type="ECO:0000256" key="7">
    <source>
        <dbReference type="RuleBase" id="RU362029"/>
    </source>
</evidence>
<comment type="catalytic activity">
    <reaction evidence="7">
        <text>[glutaredoxin]-dithiol + arsenate + glutathione + H(+) = glutathionyl-S-S-[glutaredoxin] + arsenite + H2O</text>
        <dbReference type="Rhea" id="RHEA:22016"/>
        <dbReference type="Rhea" id="RHEA-COMP:10729"/>
        <dbReference type="Rhea" id="RHEA-COMP:17668"/>
        <dbReference type="ChEBI" id="CHEBI:15377"/>
        <dbReference type="ChEBI" id="CHEBI:15378"/>
        <dbReference type="ChEBI" id="CHEBI:29242"/>
        <dbReference type="ChEBI" id="CHEBI:29950"/>
        <dbReference type="ChEBI" id="CHEBI:48597"/>
        <dbReference type="ChEBI" id="CHEBI:57925"/>
        <dbReference type="ChEBI" id="CHEBI:146199"/>
        <dbReference type="EC" id="1.20.4.1"/>
    </reaction>
</comment>
<sequence length="145" mass="16092">MTITIFHNPECGTSRNVLAIIRNSGEEPEVVEYLKTPPTREVLADLIRRMDIPIRDVLREKGTPYAELGLGDPALTDNQLLDAMMAHPILINRPIVVTPLGVRLCRPSEAVLDILPNPQREAFCKEDGGKVIDDQGRRVFPGNNA</sequence>
<dbReference type="AlphaFoldDB" id="A0A502G6I4"/>
<dbReference type="NCBIfam" id="TIGR00014">
    <property type="entry name" value="arsC"/>
    <property type="match status" value="1"/>
</dbReference>
<proteinExistence type="inferred from homology"/>
<protein>
    <recommendedName>
        <fullName evidence="5 7">Arsenate reductase</fullName>
        <ecNumber evidence="4 7">1.20.4.1</ecNumber>
    </recommendedName>
</protein>
<dbReference type="Pfam" id="PF03960">
    <property type="entry name" value="ArsC"/>
    <property type="match status" value="1"/>
</dbReference>
<reference evidence="8 9" key="1">
    <citation type="journal article" date="2019" name="Environ. Microbiol.">
        <title>Species interactions and distinct microbial communities in high Arctic permafrost affected cryosols are associated with the CH4 and CO2 gas fluxes.</title>
        <authorList>
            <person name="Altshuler I."/>
            <person name="Hamel J."/>
            <person name="Turney S."/>
            <person name="Magnuson E."/>
            <person name="Levesque R."/>
            <person name="Greer C."/>
            <person name="Whyte L.G."/>
        </authorList>
    </citation>
    <scope>NUCLEOTIDE SEQUENCE [LARGE SCALE GENOMIC DNA]</scope>
    <source>
        <strain evidence="8 9">S9.3B</strain>
    </source>
</reference>
<dbReference type="InterPro" id="IPR036249">
    <property type="entry name" value="Thioredoxin-like_sf"/>
</dbReference>
<dbReference type="PROSITE" id="PS51353">
    <property type="entry name" value="ARSC"/>
    <property type="match status" value="1"/>
</dbReference>
<dbReference type="PANTHER" id="PTHR30041">
    <property type="entry name" value="ARSENATE REDUCTASE"/>
    <property type="match status" value="1"/>
</dbReference>
<dbReference type="GO" id="GO:0046685">
    <property type="term" value="P:response to arsenic-containing substance"/>
    <property type="evidence" value="ECO:0007669"/>
    <property type="project" value="UniProtKB-KW"/>
</dbReference>
<name>A0A502G6I4_9PROT</name>
<keyword evidence="9" id="KW-1185">Reference proteome</keyword>
<keyword evidence="3 7" id="KW-0560">Oxidoreductase</keyword>
<evidence type="ECO:0000256" key="3">
    <source>
        <dbReference type="ARBA" id="ARBA00023002"/>
    </source>
</evidence>
<dbReference type="Proteomes" id="UP000317078">
    <property type="component" value="Unassembled WGS sequence"/>
</dbReference>
<evidence type="ECO:0000256" key="2">
    <source>
        <dbReference type="ARBA" id="ARBA00022849"/>
    </source>
</evidence>
<dbReference type="EC" id="1.20.4.1" evidence="4 7"/>
<dbReference type="OrthoDB" id="9790554at2"/>
<evidence type="ECO:0000313" key="8">
    <source>
        <dbReference type="EMBL" id="TPG57404.1"/>
    </source>
</evidence>
<dbReference type="PANTHER" id="PTHR30041:SF5">
    <property type="entry name" value="ARSENATE REDUCTASE-RELATED"/>
    <property type="match status" value="1"/>
</dbReference>
<evidence type="ECO:0000313" key="9">
    <source>
        <dbReference type="Proteomes" id="UP000317078"/>
    </source>
</evidence>
<accession>A0A502G6I4</accession>
<evidence type="ECO:0000256" key="5">
    <source>
        <dbReference type="ARBA" id="ARBA00039879"/>
    </source>
</evidence>
<evidence type="ECO:0000256" key="1">
    <source>
        <dbReference type="ARBA" id="ARBA00007198"/>
    </source>
</evidence>
<keyword evidence="2" id="KW-0059">Arsenical resistance</keyword>
<dbReference type="SUPFAM" id="SSF52833">
    <property type="entry name" value="Thioredoxin-like"/>
    <property type="match status" value="1"/>
</dbReference>
<organism evidence="8 9">
    <name type="scientific">Muricoccus nepalensis</name>
    <dbReference type="NCBI Taxonomy" id="1854500"/>
    <lineage>
        <taxon>Bacteria</taxon>
        <taxon>Pseudomonadati</taxon>
        <taxon>Pseudomonadota</taxon>
        <taxon>Alphaproteobacteria</taxon>
        <taxon>Acetobacterales</taxon>
        <taxon>Roseomonadaceae</taxon>
        <taxon>Muricoccus</taxon>
    </lineage>
</organism>
<dbReference type="Gene3D" id="3.40.30.10">
    <property type="entry name" value="Glutaredoxin"/>
    <property type="match status" value="1"/>
</dbReference>
<dbReference type="GO" id="GO:0008794">
    <property type="term" value="F:arsenate reductase (glutaredoxin) activity"/>
    <property type="evidence" value="ECO:0007669"/>
    <property type="project" value="UniProtKB-UniRule"/>
</dbReference>
<comment type="caution">
    <text evidence="8">The sequence shown here is derived from an EMBL/GenBank/DDBJ whole genome shotgun (WGS) entry which is preliminary data.</text>
</comment>